<name>A0A1C3ZX99_9GAMM</name>
<dbReference type="AlphaFoldDB" id="A0A1C3ZX99"/>
<evidence type="ECO:0000256" key="3">
    <source>
        <dbReference type="ARBA" id="ARBA00023125"/>
    </source>
</evidence>
<keyword evidence="3 6" id="KW-0238">DNA-binding</keyword>
<dbReference type="InterPro" id="IPR036390">
    <property type="entry name" value="WH_DNA-bd_sf"/>
</dbReference>
<accession>A0A1C3ZX99</accession>
<dbReference type="Pfam" id="PF03466">
    <property type="entry name" value="LysR_substrate"/>
    <property type="match status" value="1"/>
</dbReference>
<dbReference type="PROSITE" id="PS50931">
    <property type="entry name" value="HTH_LYSR"/>
    <property type="match status" value="1"/>
</dbReference>
<dbReference type="PANTHER" id="PTHR30537">
    <property type="entry name" value="HTH-TYPE TRANSCRIPTIONAL REGULATOR"/>
    <property type="match status" value="1"/>
</dbReference>
<dbReference type="PRINTS" id="PR00039">
    <property type="entry name" value="HTHLYSR"/>
</dbReference>
<keyword evidence="7" id="KW-1185">Reference proteome</keyword>
<reference evidence="7" key="1">
    <citation type="submission" date="2016-08" db="EMBL/GenBank/DDBJ databases">
        <authorList>
            <person name="Varghese N."/>
            <person name="Submissions Spin"/>
        </authorList>
    </citation>
    <scope>NUCLEOTIDE SEQUENCE [LARGE SCALE GENOMIC DNA]</scope>
    <source>
        <strain evidence="7">R-53248</strain>
    </source>
</reference>
<dbReference type="EMBL" id="FMAQ01000002">
    <property type="protein sequence ID" value="SCB86988.1"/>
    <property type="molecule type" value="Genomic_DNA"/>
</dbReference>
<dbReference type="InterPro" id="IPR000847">
    <property type="entry name" value="LysR_HTH_N"/>
</dbReference>
<dbReference type="GO" id="GO:0003700">
    <property type="term" value="F:DNA-binding transcription factor activity"/>
    <property type="evidence" value="ECO:0007669"/>
    <property type="project" value="InterPro"/>
</dbReference>
<evidence type="ECO:0000256" key="4">
    <source>
        <dbReference type="ARBA" id="ARBA00023163"/>
    </source>
</evidence>
<keyword evidence="2" id="KW-0805">Transcription regulation</keyword>
<sequence length="306" mass="35600">MKKQFKTMHIASLELFLVAAENENFSVTAEYLNITPAAVSRSIKRLEERIGFDLFSRSTRQVKLTQEGRIYYKKCSEILDMLINAGHSIKTEKNTIEGKLKISVPETFFNYKISPYLANFSEEYPNLKLDFHVTNRNIDFVAEEYDLSVRLIQENTRLEAFLIKKNLFVATTGLYASPNYLTKNGMIVCPDELINHKCINFSSSQNNKRFQWAFLNKNICKDNIENSQIQIFDSIQATKFLALNDGGIVQLFSFSVQEELKRKELVEILSEYNKGNTWEFCFLYPSTYKNSMKLKVFIDYFTKKIS</sequence>
<dbReference type="OrthoDB" id="9810065at2"/>
<dbReference type="Proteomes" id="UP000199670">
    <property type="component" value="Unassembled WGS sequence"/>
</dbReference>
<dbReference type="InterPro" id="IPR036388">
    <property type="entry name" value="WH-like_DNA-bd_sf"/>
</dbReference>
<organism evidence="6 7">
    <name type="scientific">Gilliamella bombicola</name>
    <dbReference type="NCBI Taxonomy" id="1798182"/>
    <lineage>
        <taxon>Bacteria</taxon>
        <taxon>Pseudomonadati</taxon>
        <taxon>Pseudomonadota</taxon>
        <taxon>Gammaproteobacteria</taxon>
        <taxon>Orbales</taxon>
        <taxon>Orbaceae</taxon>
        <taxon>Gilliamella</taxon>
    </lineage>
</organism>
<evidence type="ECO:0000259" key="5">
    <source>
        <dbReference type="PROSITE" id="PS50931"/>
    </source>
</evidence>
<dbReference type="CDD" id="cd08422">
    <property type="entry name" value="PBP2_CrgA_like"/>
    <property type="match status" value="1"/>
</dbReference>
<feature type="domain" description="HTH lysR-type" evidence="5">
    <location>
        <begin position="8"/>
        <end position="65"/>
    </location>
</feature>
<gene>
    <name evidence="6" type="ORF">GA0061081_102137</name>
</gene>
<comment type="similarity">
    <text evidence="1">Belongs to the LysR transcriptional regulatory family.</text>
</comment>
<evidence type="ECO:0000256" key="2">
    <source>
        <dbReference type="ARBA" id="ARBA00023015"/>
    </source>
</evidence>
<evidence type="ECO:0000256" key="1">
    <source>
        <dbReference type="ARBA" id="ARBA00009437"/>
    </source>
</evidence>
<protein>
    <submittedName>
        <fullName evidence="6">DNA-binding transcriptional regulator, LysR family</fullName>
    </submittedName>
</protein>
<dbReference type="InterPro" id="IPR058163">
    <property type="entry name" value="LysR-type_TF_proteobact-type"/>
</dbReference>
<proteinExistence type="inferred from homology"/>
<evidence type="ECO:0000313" key="6">
    <source>
        <dbReference type="EMBL" id="SCB86988.1"/>
    </source>
</evidence>
<dbReference type="GO" id="GO:0003677">
    <property type="term" value="F:DNA binding"/>
    <property type="evidence" value="ECO:0007669"/>
    <property type="project" value="UniProtKB-KW"/>
</dbReference>
<dbReference type="Pfam" id="PF00126">
    <property type="entry name" value="HTH_1"/>
    <property type="match status" value="1"/>
</dbReference>
<dbReference type="Gene3D" id="1.10.10.10">
    <property type="entry name" value="Winged helix-like DNA-binding domain superfamily/Winged helix DNA-binding domain"/>
    <property type="match status" value="1"/>
</dbReference>
<dbReference type="SUPFAM" id="SSF46785">
    <property type="entry name" value="Winged helix' DNA-binding domain"/>
    <property type="match status" value="1"/>
</dbReference>
<keyword evidence="4" id="KW-0804">Transcription</keyword>
<evidence type="ECO:0000313" key="7">
    <source>
        <dbReference type="Proteomes" id="UP000199670"/>
    </source>
</evidence>
<dbReference type="InterPro" id="IPR005119">
    <property type="entry name" value="LysR_subst-bd"/>
</dbReference>
<dbReference type="PANTHER" id="PTHR30537:SF5">
    <property type="entry name" value="HTH-TYPE TRANSCRIPTIONAL ACTIVATOR TTDR-RELATED"/>
    <property type="match status" value="1"/>
</dbReference>
<dbReference type="STRING" id="1798182.GA0061081_102137"/>
<dbReference type="RefSeq" id="WP_085246537.1">
    <property type="nucleotide sequence ID" value="NZ_FMAQ01000002.1"/>
</dbReference>
<dbReference type="FunFam" id="1.10.10.10:FF:000001">
    <property type="entry name" value="LysR family transcriptional regulator"/>
    <property type="match status" value="1"/>
</dbReference>
<dbReference type="SUPFAM" id="SSF53850">
    <property type="entry name" value="Periplasmic binding protein-like II"/>
    <property type="match status" value="1"/>
</dbReference>
<dbReference type="Gene3D" id="3.40.190.290">
    <property type="match status" value="1"/>
</dbReference>